<dbReference type="GO" id="GO:0005634">
    <property type="term" value="C:nucleus"/>
    <property type="evidence" value="ECO:0007669"/>
    <property type="project" value="UniProtKB-SubCell"/>
</dbReference>
<dbReference type="Proteomes" id="UP000677054">
    <property type="component" value="Unassembled WGS sequence"/>
</dbReference>
<feature type="transmembrane region" description="Helical" evidence="14">
    <location>
        <begin position="39"/>
        <end position="61"/>
    </location>
</feature>
<dbReference type="PROSITE" id="PS50071">
    <property type="entry name" value="HOMEOBOX_2"/>
    <property type="match status" value="1"/>
</dbReference>
<dbReference type="InterPro" id="IPR016439">
    <property type="entry name" value="Lag1/Lac1-like"/>
</dbReference>
<dbReference type="InterPro" id="IPR001356">
    <property type="entry name" value="HD"/>
</dbReference>
<reference evidence="17" key="1">
    <citation type="submission" date="2020-11" db="EMBL/GenBank/DDBJ databases">
        <authorList>
            <person name="Tran Van P."/>
        </authorList>
    </citation>
    <scope>NUCLEOTIDE SEQUENCE</scope>
</reference>
<dbReference type="PANTHER" id="PTHR12560">
    <property type="entry name" value="LONGEVITY ASSURANCE FACTOR 1 LAG1"/>
    <property type="match status" value="1"/>
</dbReference>
<dbReference type="EMBL" id="LR899577">
    <property type="protein sequence ID" value="CAD7240765.1"/>
    <property type="molecule type" value="Genomic_DNA"/>
</dbReference>
<dbReference type="PROSITE" id="PS50922">
    <property type="entry name" value="TLC"/>
    <property type="match status" value="1"/>
</dbReference>
<proteinExistence type="predicted"/>
<feature type="transmembrane region" description="Helical" evidence="14">
    <location>
        <begin position="135"/>
        <end position="154"/>
    </location>
</feature>
<evidence type="ECO:0000313" key="17">
    <source>
        <dbReference type="EMBL" id="CAD7240765.1"/>
    </source>
</evidence>
<evidence type="ECO:0000256" key="7">
    <source>
        <dbReference type="ARBA" id="ARBA00022824"/>
    </source>
</evidence>
<evidence type="ECO:0000256" key="14">
    <source>
        <dbReference type="SAM" id="Phobius"/>
    </source>
</evidence>
<sequence length="345" mass="41485">MESSEVSWFWKEDIWLPPNVTWKDLEPRPDKPYANFYHLYLPIPFGIILIIIRTLLEWFAFKPFGTSLGLRARRVRKIPANSILEKAAARNHIMDRKQIQGLAKQVDMSERQVERWLRNYQLQRKPNKLTKFCETGWRCLVYIVMFVYGIWVIWDKPWTWDIMECWRGFPMHCYDSEEMMESLQFISPDVWWYYMLELSFYWSLMFSQFFDIQRKDFWQMFMHHCATICLLSFSWACNYTRIGTLVLACHDCADIFLDGAKMAKYAGRTRVCNLLFGIFTFLWIVTRLGIFPFKIIYSTCWEATTLYPVFPAYYIFNSLLMALLLLHVFWTYWILRSALKALAGH</sequence>
<dbReference type="FunFam" id="1.10.10.60:FF:000020">
    <property type="entry name" value="Ceramide synthase 5"/>
    <property type="match status" value="1"/>
</dbReference>
<keyword evidence="5" id="KW-0808">Transferase</keyword>
<dbReference type="GO" id="GO:0046513">
    <property type="term" value="P:ceramide biosynthetic process"/>
    <property type="evidence" value="ECO:0007669"/>
    <property type="project" value="InterPro"/>
</dbReference>
<comment type="pathway">
    <text evidence="3">Lipid metabolism; sphingolipid metabolism.</text>
</comment>
<feature type="domain" description="TLC" evidence="16">
    <location>
        <begin position="130"/>
        <end position="343"/>
    </location>
</feature>
<keyword evidence="10 13" id="KW-0472">Membrane</keyword>
<dbReference type="SMART" id="SM00724">
    <property type="entry name" value="TLC"/>
    <property type="match status" value="1"/>
</dbReference>
<dbReference type="Pfam" id="PF03798">
    <property type="entry name" value="TRAM_LAG1_CLN8"/>
    <property type="match status" value="1"/>
</dbReference>
<name>A0A7R8X579_9CRUS</name>
<dbReference type="GO" id="GO:0050291">
    <property type="term" value="F:sphingosine N-acyltransferase activity"/>
    <property type="evidence" value="ECO:0007669"/>
    <property type="project" value="InterPro"/>
</dbReference>
<comment type="subcellular location">
    <subcellularLocation>
        <location evidence="2">Endoplasmic reticulum membrane</location>
        <topology evidence="2">Multi-pass membrane protein</topology>
    </subcellularLocation>
    <subcellularLocation>
        <location evidence="1 12">Nucleus</location>
    </subcellularLocation>
</comment>
<keyword evidence="12" id="KW-0371">Homeobox</keyword>
<keyword evidence="12" id="KW-0238">DNA-binding</keyword>
<feature type="domain" description="Homeobox" evidence="15">
    <location>
        <begin position="67"/>
        <end position="127"/>
    </location>
</feature>
<evidence type="ECO:0000256" key="13">
    <source>
        <dbReference type="PROSITE-ProRule" id="PRU00205"/>
    </source>
</evidence>
<evidence type="ECO:0000256" key="5">
    <source>
        <dbReference type="ARBA" id="ARBA00022679"/>
    </source>
</evidence>
<evidence type="ECO:0000256" key="8">
    <source>
        <dbReference type="ARBA" id="ARBA00022989"/>
    </source>
</evidence>
<feature type="DNA-binding region" description="Homeobox" evidence="12">
    <location>
        <begin position="69"/>
        <end position="128"/>
    </location>
</feature>
<dbReference type="EMBL" id="CAJPEV010000060">
    <property type="protein sequence ID" value="CAG0879822.1"/>
    <property type="molecule type" value="Genomic_DNA"/>
</dbReference>
<evidence type="ECO:0000259" key="15">
    <source>
        <dbReference type="PROSITE" id="PS50071"/>
    </source>
</evidence>
<evidence type="ECO:0000256" key="10">
    <source>
        <dbReference type="ARBA" id="ARBA00023136"/>
    </source>
</evidence>
<dbReference type="PANTHER" id="PTHR12560:SF0">
    <property type="entry name" value="LD18904P"/>
    <property type="match status" value="1"/>
</dbReference>
<dbReference type="InterPro" id="IPR009057">
    <property type="entry name" value="Homeodomain-like_sf"/>
</dbReference>
<feature type="non-terminal residue" evidence="17">
    <location>
        <position position="345"/>
    </location>
</feature>
<evidence type="ECO:0000256" key="9">
    <source>
        <dbReference type="ARBA" id="ARBA00023098"/>
    </source>
</evidence>
<dbReference type="GO" id="GO:0005789">
    <property type="term" value="C:endoplasmic reticulum membrane"/>
    <property type="evidence" value="ECO:0007669"/>
    <property type="project" value="UniProtKB-SubCell"/>
</dbReference>
<dbReference type="CDD" id="cd00086">
    <property type="entry name" value="homeodomain"/>
    <property type="match status" value="1"/>
</dbReference>
<organism evidence="17">
    <name type="scientific">Darwinula stevensoni</name>
    <dbReference type="NCBI Taxonomy" id="69355"/>
    <lineage>
        <taxon>Eukaryota</taxon>
        <taxon>Metazoa</taxon>
        <taxon>Ecdysozoa</taxon>
        <taxon>Arthropoda</taxon>
        <taxon>Crustacea</taxon>
        <taxon>Oligostraca</taxon>
        <taxon>Ostracoda</taxon>
        <taxon>Podocopa</taxon>
        <taxon>Podocopida</taxon>
        <taxon>Darwinulocopina</taxon>
        <taxon>Darwinuloidea</taxon>
        <taxon>Darwinulidae</taxon>
        <taxon>Darwinula</taxon>
    </lineage>
</organism>
<dbReference type="AlphaFoldDB" id="A0A7R8X579"/>
<feature type="transmembrane region" description="Helical" evidence="14">
    <location>
        <begin position="313"/>
        <end position="335"/>
    </location>
</feature>
<feature type="transmembrane region" description="Helical" evidence="14">
    <location>
        <begin position="191"/>
        <end position="210"/>
    </location>
</feature>
<keyword evidence="18" id="KW-1185">Reference proteome</keyword>
<dbReference type="GO" id="GO:0003677">
    <property type="term" value="F:DNA binding"/>
    <property type="evidence" value="ECO:0007669"/>
    <property type="project" value="UniProtKB-UniRule"/>
</dbReference>
<protein>
    <submittedName>
        <fullName evidence="17">Uncharacterized protein</fullName>
    </submittedName>
</protein>
<comment type="catalytic activity">
    <reaction evidence="11">
        <text>sphinganine + octadecanoyl-CoA = N-(octadecanoyl)-sphinganine + CoA + H(+)</text>
        <dbReference type="Rhea" id="RHEA:36547"/>
        <dbReference type="ChEBI" id="CHEBI:15378"/>
        <dbReference type="ChEBI" id="CHEBI:57287"/>
        <dbReference type="ChEBI" id="CHEBI:57394"/>
        <dbReference type="ChEBI" id="CHEBI:57817"/>
        <dbReference type="ChEBI" id="CHEBI:67033"/>
    </reaction>
    <physiologicalReaction direction="left-to-right" evidence="11">
        <dbReference type="Rhea" id="RHEA:36548"/>
    </physiologicalReaction>
</comment>
<dbReference type="InterPro" id="IPR006634">
    <property type="entry name" value="TLC-dom"/>
</dbReference>
<evidence type="ECO:0000256" key="4">
    <source>
        <dbReference type="ARBA" id="ARBA00004991"/>
    </source>
</evidence>
<evidence type="ECO:0000256" key="6">
    <source>
        <dbReference type="ARBA" id="ARBA00022692"/>
    </source>
</evidence>
<evidence type="ECO:0000259" key="16">
    <source>
        <dbReference type="PROSITE" id="PS50922"/>
    </source>
</evidence>
<evidence type="ECO:0000256" key="12">
    <source>
        <dbReference type="PROSITE-ProRule" id="PRU00108"/>
    </source>
</evidence>
<dbReference type="UniPathway" id="UPA00222"/>
<comment type="pathway">
    <text evidence="4">Sphingolipid metabolism.</text>
</comment>
<dbReference type="OrthoDB" id="537032at2759"/>
<keyword evidence="9" id="KW-0443">Lipid metabolism</keyword>
<keyword evidence="6 13" id="KW-0812">Transmembrane</keyword>
<keyword evidence="12" id="KW-0539">Nucleus</keyword>
<evidence type="ECO:0000256" key="2">
    <source>
        <dbReference type="ARBA" id="ARBA00004477"/>
    </source>
</evidence>
<evidence type="ECO:0000256" key="1">
    <source>
        <dbReference type="ARBA" id="ARBA00004123"/>
    </source>
</evidence>
<dbReference type="SUPFAM" id="SSF46689">
    <property type="entry name" value="Homeodomain-like"/>
    <property type="match status" value="1"/>
</dbReference>
<gene>
    <name evidence="17" type="ORF">DSTB1V02_LOCUS772</name>
</gene>
<keyword evidence="8 14" id="KW-1133">Transmembrane helix</keyword>
<keyword evidence="7" id="KW-0256">Endoplasmic reticulum</keyword>
<feature type="transmembrane region" description="Helical" evidence="14">
    <location>
        <begin position="271"/>
        <end position="293"/>
    </location>
</feature>
<evidence type="ECO:0000256" key="11">
    <source>
        <dbReference type="ARBA" id="ARBA00049036"/>
    </source>
</evidence>
<evidence type="ECO:0000313" key="18">
    <source>
        <dbReference type="Proteomes" id="UP000677054"/>
    </source>
</evidence>
<dbReference type="Gene3D" id="1.10.10.60">
    <property type="entry name" value="Homeodomain-like"/>
    <property type="match status" value="1"/>
</dbReference>
<dbReference type="PIRSF" id="PIRSF005225">
    <property type="entry name" value="LAG1_LAC1"/>
    <property type="match status" value="1"/>
</dbReference>
<evidence type="ECO:0000256" key="3">
    <source>
        <dbReference type="ARBA" id="ARBA00004760"/>
    </source>
</evidence>
<accession>A0A7R8X579</accession>